<reference evidence="1 2" key="1">
    <citation type="submission" date="2019-09" db="EMBL/GenBank/DDBJ databases">
        <title>Biological control of the noxious weed angled onion (Allium triquetrum) thwarted by endophytic bacteria in Victoria, Australia.</title>
        <authorList>
            <person name="Tehranchian P."/>
            <person name="Adair R.J."/>
            <person name="Van T.H."/>
            <person name="Morrison P.D."/>
            <person name="Williams H."/>
            <person name="Lawrie A.C."/>
        </authorList>
    </citation>
    <scope>NUCLEOTIDE SEQUENCE [LARGE SCALE GENOMIC DNA]</scope>
    <source>
        <strain evidence="1 2">RPTAtOch1</strain>
    </source>
</reference>
<protein>
    <submittedName>
        <fullName evidence="1">Uncharacterized protein</fullName>
    </submittedName>
</protein>
<dbReference type="Proteomes" id="UP000327108">
    <property type="component" value="Unassembled WGS sequence"/>
</dbReference>
<evidence type="ECO:0000313" key="2">
    <source>
        <dbReference type="Proteomes" id="UP000327108"/>
    </source>
</evidence>
<organism evidence="1 2">
    <name type="scientific">Ochrobactrum quorumnocens</name>
    <dbReference type="NCBI Taxonomy" id="271865"/>
    <lineage>
        <taxon>Bacteria</taxon>
        <taxon>Pseudomonadati</taxon>
        <taxon>Pseudomonadota</taxon>
        <taxon>Alphaproteobacteria</taxon>
        <taxon>Hyphomicrobiales</taxon>
        <taxon>Brucellaceae</taxon>
        <taxon>Brucella/Ochrobactrum group</taxon>
        <taxon>Ochrobactrum</taxon>
    </lineage>
</organism>
<dbReference type="EMBL" id="VYXQ01000024">
    <property type="protein sequence ID" value="KAA9361526.1"/>
    <property type="molecule type" value="Genomic_DNA"/>
</dbReference>
<evidence type="ECO:0000313" key="1">
    <source>
        <dbReference type="EMBL" id="KAA9361526.1"/>
    </source>
</evidence>
<sequence length="92" mass="10505">MPEEIRALVRPTDDKTPQGADGALMDRLLFRAKEAVFKVVFPLEHVMLKYEDIWIDFVQGRAETTTGRGVELGYALNFLIWVLAYPKGHKTL</sequence>
<gene>
    <name evidence="1" type="ORF">F3W84_19990</name>
</gene>
<comment type="caution">
    <text evidence="1">The sequence shown here is derived from an EMBL/GenBank/DDBJ whole genome shotgun (WGS) entry which is preliminary data.</text>
</comment>
<dbReference type="AlphaFoldDB" id="A0A5N1JNF1"/>
<dbReference type="RefSeq" id="WP_151095213.1">
    <property type="nucleotide sequence ID" value="NZ_VYXQ01000024.1"/>
</dbReference>
<keyword evidence="2" id="KW-1185">Reference proteome</keyword>
<accession>A0A5N1JNF1</accession>
<name>A0A5N1JNF1_9HYPH</name>
<proteinExistence type="predicted"/>